<organism evidence="2 3">
    <name type="scientific">Aromia moschata</name>
    <dbReference type="NCBI Taxonomy" id="1265417"/>
    <lineage>
        <taxon>Eukaryota</taxon>
        <taxon>Metazoa</taxon>
        <taxon>Ecdysozoa</taxon>
        <taxon>Arthropoda</taxon>
        <taxon>Hexapoda</taxon>
        <taxon>Insecta</taxon>
        <taxon>Pterygota</taxon>
        <taxon>Neoptera</taxon>
        <taxon>Endopterygota</taxon>
        <taxon>Coleoptera</taxon>
        <taxon>Polyphaga</taxon>
        <taxon>Cucujiformia</taxon>
        <taxon>Chrysomeloidea</taxon>
        <taxon>Cerambycidae</taxon>
        <taxon>Cerambycinae</taxon>
        <taxon>Callichromatini</taxon>
        <taxon>Aromia</taxon>
    </lineage>
</organism>
<comment type="caution">
    <text evidence="2">The sequence shown here is derived from an EMBL/GenBank/DDBJ whole genome shotgun (WGS) entry which is preliminary data.</text>
</comment>
<proteinExistence type="predicted"/>
<dbReference type="Proteomes" id="UP001162162">
    <property type="component" value="Unassembled WGS sequence"/>
</dbReference>
<dbReference type="InterPro" id="IPR037361">
    <property type="entry name" value="COMMD10"/>
</dbReference>
<dbReference type="PANTHER" id="PTHR12333:SF0">
    <property type="entry name" value="COMM DOMAIN-CONTAINING PROTEIN 10"/>
    <property type="match status" value="1"/>
</dbReference>
<dbReference type="EMBL" id="JAPWTK010000063">
    <property type="protein sequence ID" value="KAJ8952933.1"/>
    <property type="molecule type" value="Genomic_DNA"/>
</dbReference>
<dbReference type="InterPro" id="IPR017920">
    <property type="entry name" value="COMM"/>
</dbReference>
<evidence type="ECO:0000259" key="1">
    <source>
        <dbReference type="PROSITE" id="PS51269"/>
    </source>
</evidence>
<evidence type="ECO:0000313" key="2">
    <source>
        <dbReference type="EMBL" id="KAJ8952933.1"/>
    </source>
</evidence>
<reference evidence="2" key="1">
    <citation type="journal article" date="2023" name="Insect Mol. Biol.">
        <title>Genome sequencing provides insights into the evolution of gene families encoding plant cell wall-degrading enzymes in longhorned beetles.</title>
        <authorList>
            <person name="Shin N.R."/>
            <person name="Okamura Y."/>
            <person name="Kirsch R."/>
            <person name="Pauchet Y."/>
        </authorList>
    </citation>
    <scope>NUCLEOTIDE SEQUENCE</scope>
    <source>
        <strain evidence="2">AMC_N1</strain>
    </source>
</reference>
<dbReference type="AlphaFoldDB" id="A0AAV8YPU3"/>
<accession>A0AAV8YPU3</accession>
<name>A0AAV8YPU3_9CUCU</name>
<dbReference type="Pfam" id="PF21672">
    <property type="entry name" value="COMM_HN"/>
    <property type="match status" value="1"/>
</dbReference>
<sequence length="197" mass="22925">MNLIKWITVNARLKNGITLINSLTTVKFHLLLQHIINSKSEELFTEEEFRKLRDSLKLTEENLQLLVQSINYIYKQANKVVLKPTVLQKQLTETLNFDAEKAEEFVKAWSSEIKKDVGDFEQRMKLENLSWELNLETANQICNKESTLKARFQLDLANAVDDLKDKVTIELEEEELLHLYSTLEAIQIKLDNMSVSN</sequence>
<evidence type="ECO:0000313" key="3">
    <source>
        <dbReference type="Proteomes" id="UP001162162"/>
    </source>
</evidence>
<dbReference type="Pfam" id="PF07258">
    <property type="entry name" value="COMM_domain"/>
    <property type="match status" value="1"/>
</dbReference>
<gene>
    <name evidence="2" type="ORF">NQ318_006550</name>
</gene>
<dbReference type="PANTHER" id="PTHR12333">
    <property type="entry name" value="COMM DOMAIN CONTAINING PROTEIN 10"/>
    <property type="match status" value="1"/>
</dbReference>
<dbReference type="PROSITE" id="PS51269">
    <property type="entry name" value="COMM"/>
    <property type="match status" value="1"/>
</dbReference>
<keyword evidence="3" id="KW-1185">Reference proteome</keyword>
<feature type="domain" description="COMM" evidence="1">
    <location>
        <begin position="125"/>
        <end position="194"/>
    </location>
</feature>
<protein>
    <recommendedName>
        <fullName evidence="1">COMM domain-containing protein</fullName>
    </recommendedName>
</protein>